<reference evidence="1" key="1">
    <citation type="submission" date="2022-03" db="EMBL/GenBank/DDBJ databases">
        <authorList>
            <person name="Brunel B."/>
        </authorList>
    </citation>
    <scope>NUCLEOTIDE SEQUENCE</scope>
    <source>
        <strain evidence="1">STM4922sample</strain>
    </source>
</reference>
<dbReference type="PANTHER" id="PTHR30632">
    <property type="entry name" value="MOLYBDATE-BINDING PERIPLASMIC PROTEIN"/>
    <property type="match status" value="1"/>
</dbReference>
<proteinExistence type="predicted"/>
<sequence>MGDEIQLFGAIAVRPAVLPLIASFETATGLSVASKWELNPTVKAQIERGQPFDLVITNPNLVRDLTATGWVLAGSQAPFGRISMGVAAKAGGRAFRVDSIEAFEHALKNAKSIAYASDGTSGGYFTGLLERLGLAAEVKPKLVPILGGQTATSVARGEAELAVVPVTSILAAAPDVILIGPFPVQLQSHIDFDLAISAATNTDAARQLLNFLSSPDLDESLAATGIERRPKQT</sequence>
<dbReference type="InterPro" id="IPR050682">
    <property type="entry name" value="ModA/WtpA"/>
</dbReference>
<gene>
    <name evidence="1" type="ORF">MES4922_140005</name>
</gene>
<name>A0ABN8JCN6_9HYPH</name>
<dbReference type="Proteomes" id="UP001152604">
    <property type="component" value="Unassembled WGS sequence"/>
</dbReference>
<dbReference type="PANTHER" id="PTHR30632:SF11">
    <property type="entry name" value="BLR4797 PROTEIN"/>
    <property type="match status" value="1"/>
</dbReference>
<accession>A0ABN8JCN6</accession>
<dbReference type="EMBL" id="CAKXZS010000006">
    <property type="protein sequence ID" value="CAH2395868.1"/>
    <property type="molecule type" value="Genomic_DNA"/>
</dbReference>
<dbReference type="Gene3D" id="3.40.190.10">
    <property type="entry name" value="Periplasmic binding protein-like II"/>
    <property type="match status" value="2"/>
</dbReference>
<evidence type="ECO:0000313" key="2">
    <source>
        <dbReference type="Proteomes" id="UP001152604"/>
    </source>
</evidence>
<evidence type="ECO:0000313" key="1">
    <source>
        <dbReference type="EMBL" id="CAH2395868.1"/>
    </source>
</evidence>
<comment type="caution">
    <text evidence="1">The sequence shown here is derived from an EMBL/GenBank/DDBJ whole genome shotgun (WGS) entry which is preliminary data.</text>
</comment>
<dbReference type="SUPFAM" id="SSF53850">
    <property type="entry name" value="Periplasmic binding protein-like II"/>
    <property type="match status" value="1"/>
</dbReference>
<organism evidence="1 2">
    <name type="scientific">Mesorhizobium ventifaucium</name>
    <dbReference type="NCBI Taxonomy" id="666020"/>
    <lineage>
        <taxon>Bacteria</taxon>
        <taxon>Pseudomonadati</taxon>
        <taxon>Pseudomonadota</taxon>
        <taxon>Alphaproteobacteria</taxon>
        <taxon>Hyphomicrobiales</taxon>
        <taxon>Phyllobacteriaceae</taxon>
        <taxon>Mesorhizobium</taxon>
    </lineage>
</organism>
<protein>
    <submittedName>
        <fullName evidence="1">Molybdate transport system substrate-binding protein</fullName>
    </submittedName>
</protein>
<keyword evidence="2" id="KW-1185">Reference proteome</keyword>
<dbReference type="Pfam" id="PF13531">
    <property type="entry name" value="SBP_bac_11"/>
    <property type="match status" value="1"/>
</dbReference>
<dbReference type="RefSeq" id="WP_254023566.1">
    <property type="nucleotide sequence ID" value="NZ_CAKXZS010000006.1"/>
</dbReference>